<evidence type="ECO:0000313" key="2">
    <source>
        <dbReference type="EMBL" id="RYC50422.1"/>
    </source>
</evidence>
<accession>A0A444VI39</accession>
<dbReference type="InterPro" id="IPR031709">
    <property type="entry name" value="PutAbiC"/>
</dbReference>
<protein>
    <recommendedName>
        <fullName evidence="4">Phage abortive infection protein</fullName>
    </recommendedName>
</protein>
<evidence type="ECO:0000256" key="1">
    <source>
        <dbReference type="SAM" id="Phobius"/>
    </source>
</evidence>
<dbReference type="AlphaFoldDB" id="A0A444VI39"/>
<keyword evidence="1" id="KW-0812">Transmembrane</keyword>
<feature type="transmembrane region" description="Helical" evidence="1">
    <location>
        <begin position="67"/>
        <end position="86"/>
    </location>
</feature>
<evidence type="ECO:0000313" key="3">
    <source>
        <dbReference type="Proteomes" id="UP000290261"/>
    </source>
</evidence>
<feature type="transmembrane region" description="Helical" evidence="1">
    <location>
        <begin position="28"/>
        <end position="47"/>
    </location>
</feature>
<dbReference type="RefSeq" id="WP_165357481.1">
    <property type="nucleotide sequence ID" value="NZ_ML142914.1"/>
</dbReference>
<dbReference type="Proteomes" id="UP000290261">
    <property type="component" value="Unassembled WGS sequence"/>
</dbReference>
<sequence length="393" mass="46319">MIHNSMAQDKQTNDAGTKQFKLGKISKVLMLLAALLLIFSFFAPWLLTRFSYIDMSPYGTVGDTIGGIMNPFIAAAGVISTFLAFYMQVRANKLQRELFEEQIVEERDRFQKELKEQQKQFKQTAFEQRFYEMLRLHKENIDEMLFVVRPIAKEPREVYGRKVFVEFLKEVEAIYAIVKHYFPLEEKEFHIDLAYSYFFQGIGEQDVAYAKKPSKDPHSKAIKGIIQVNAVHKNGGGISSGLNGIAHHTGDRIKKFPDCWMAYGHGSQLGHYYRHLYQTVKFVAKQPEDFITYEEKRSYLRTLRAQLSNQEQALLFYNFKSKFGRKWNDPRNKFLTDYRMIHNLDNGLLLHDFDLVEEFGLDDNPTYRKEKGRNDDYLFEFQEYRKKTMEKRE</sequence>
<reference evidence="2 3" key="1">
    <citation type="submission" date="2014-04" db="EMBL/GenBank/DDBJ databases">
        <title>Whole genome of Muricauda olearia.</title>
        <authorList>
            <person name="Zhang X.-H."/>
            <person name="Tang K."/>
        </authorList>
    </citation>
    <scope>NUCLEOTIDE SEQUENCE [LARGE SCALE GENOMIC DNA]</scope>
    <source>
        <strain evidence="2 3">Th120</strain>
    </source>
</reference>
<gene>
    <name evidence="2" type="ORF">DN53_05750</name>
</gene>
<dbReference type="Pfam" id="PF16872">
    <property type="entry name" value="putAbiC"/>
    <property type="match status" value="1"/>
</dbReference>
<keyword evidence="1" id="KW-0472">Membrane</keyword>
<dbReference type="EMBL" id="JJMP01000010">
    <property type="protein sequence ID" value="RYC50422.1"/>
    <property type="molecule type" value="Genomic_DNA"/>
</dbReference>
<proteinExistence type="predicted"/>
<comment type="caution">
    <text evidence="2">The sequence shown here is derived from an EMBL/GenBank/DDBJ whole genome shotgun (WGS) entry which is preliminary data.</text>
</comment>
<evidence type="ECO:0008006" key="4">
    <source>
        <dbReference type="Google" id="ProtNLM"/>
    </source>
</evidence>
<organism evidence="2 3">
    <name type="scientific">Flagellimonas olearia</name>
    <dbReference type="NCBI Taxonomy" id="552546"/>
    <lineage>
        <taxon>Bacteria</taxon>
        <taxon>Pseudomonadati</taxon>
        <taxon>Bacteroidota</taxon>
        <taxon>Flavobacteriia</taxon>
        <taxon>Flavobacteriales</taxon>
        <taxon>Flavobacteriaceae</taxon>
        <taxon>Flagellimonas</taxon>
    </lineage>
</organism>
<keyword evidence="1" id="KW-1133">Transmembrane helix</keyword>
<keyword evidence="3" id="KW-1185">Reference proteome</keyword>
<name>A0A444VI39_9FLAO</name>